<protein>
    <submittedName>
        <fullName evidence="2">Uncharacterized protein</fullName>
    </submittedName>
</protein>
<evidence type="ECO:0000256" key="1">
    <source>
        <dbReference type="SAM" id="MobiDB-lite"/>
    </source>
</evidence>
<evidence type="ECO:0000313" key="3">
    <source>
        <dbReference type="Proteomes" id="UP001497482"/>
    </source>
</evidence>
<feature type="compositionally biased region" description="Gly residues" evidence="1">
    <location>
        <begin position="1"/>
        <end position="17"/>
    </location>
</feature>
<proteinExistence type="predicted"/>
<evidence type="ECO:0000313" key="2">
    <source>
        <dbReference type="EMBL" id="CAL1574711.1"/>
    </source>
</evidence>
<sequence>MGRGVGEGGVGGNGGDGVEGRGVEGGGGEGWVGVGGGDERAGTGGQCCKGCGSSGFRRLGRAQVFRRLGPASVQKDCSVLPGVQKLVLRVQKSSLSSPEGSGGVK</sequence>
<accession>A0AAV2JAP9</accession>
<name>A0AAV2JAP9_KNICA</name>
<keyword evidence="3" id="KW-1185">Reference proteome</keyword>
<dbReference type="AlphaFoldDB" id="A0AAV2JAP9"/>
<dbReference type="EMBL" id="OZ035834">
    <property type="protein sequence ID" value="CAL1574711.1"/>
    <property type="molecule type" value="Genomic_DNA"/>
</dbReference>
<dbReference type="Proteomes" id="UP001497482">
    <property type="component" value="Chromosome 12"/>
</dbReference>
<reference evidence="2 3" key="1">
    <citation type="submission" date="2024-04" db="EMBL/GenBank/DDBJ databases">
        <authorList>
            <person name="Waldvogel A.-M."/>
            <person name="Schoenle A."/>
        </authorList>
    </citation>
    <scope>NUCLEOTIDE SEQUENCE [LARGE SCALE GENOMIC DNA]</scope>
</reference>
<feature type="compositionally biased region" description="Gly residues" evidence="1">
    <location>
        <begin position="23"/>
        <end position="43"/>
    </location>
</feature>
<gene>
    <name evidence="2" type="ORF">KC01_LOCUS6409</name>
</gene>
<organism evidence="2 3">
    <name type="scientific">Knipowitschia caucasica</name>
    <name type="common">Caucasian dwarf goby</name>
    <name type="synonym">Pomatoschistus caucasicus</name>
    <dbReference type="NCBI Taxonomy" id="637954"/>
    <lineage>
        <taxon>Eukaryota</taxon>
        <taxon>Metazoa</taxon>
        <taxon>Chordata</taxon>
        <taxon>Craniata</taxon>
        <taxon>Vertebrata</taxon>
        <taxon>Euteleostomi</taxon>
        <taxon>Actinopterygii</taxon>
        <taxon>Neopterygii</taxon>
        <taxon>Teleostei</taxon>
        <taxon>Neoteleostei</taxon>
        <taxon>Acanthomorphata</taxon>
        <taxon>Gobiaria</taxon>
        <taxon>Gobiiformes</taxon>
        <taxon>Gobioidei</taxon>
        <taxon>Gobiidae</taxon>
        <taxon>Gobiinae</taxon>
        <taxon>Knipowitschia</taxon>
    </lineage>
</organism>
<feature type="region of interest" description="Disordered" evidence="1">
    <location>
        <begin position="1"/>
        <end position="43"/>
    </location>
</feature>